<dbReference type="GeneID" id="55640995"/>
<evidence type="ECO:0000313" key="1">
    <source>
        <dbReference type="EMBL" id="QKQ99595.1"/>
    </source>
</evidence>
<evidence type="ECO:0000313" key="2">
    <source>
        <dbReference type="Proteomes" id="UP000509301"/>
    </source>
</evidence>
<dbReference type="AlphaFoldDB" id="A0A6N0NS55"/>
<evidence type="ECO:0008006" key="3">
    <source>
        <dbReference type="Google" id="ProtNLM"/>
    </source>
</evidence>
<dbReference type="Proteomes" id="UP000509301">
    <property type="component" value="Chromosome"/>
</dbReference>
<reference evidence="1 2" key="1">
    <citation type="submission" date="2020-02" db="EMBL/GenBank/DDBJ databases">
        <title>Comparative genome analysis reveals the metabolism and evolution of the thermophilic archaeal genus Metallosphaera.</title>
        <authorList>
            <person name="Jiang C."/>
        </authorList>
    </citation>
    <scope>NUCLEOTIDE SEQUENCE [LARGE SCALE GENOMIC DNA]</scope>
    <source>
        <strain evidence="1 2">Ric-A</strain>
    </source>
</reference>
<proteinExistence type="predicted"/>
<protein>
    <recommendedName>
        <fullName evidence="3">YqgF/RNase H-like domain-containing protein</fullName>
    </recommendedName>
</protein>
<gene>
    <name evidence="1" type="ORF">GWK48_03560</name>
</gene>
<dbReference type="OrthoDB" id="34658at2157"/>
<organism evidence="1 2">
    <name type="scientific">Metallosphaera tengchongensis</name>
    <dbReference type="NCBI Taxonomy" id="1532350"/>
    <lineage>
        <taxon>Archaea</taxon>
        <taxon>Thermoproteota</taxon>
        <taxon>Thermoprotei</taxon>
        <taxon>Sulfolobales</taxon>
        <taxon>Sulfolobaceae</taxon>
        <taxon>Metallosphaera</taxon>
    </lineage>
</organism>
<name>A0A6N0NS55_9CREN</name>
<dbReference type="RefSeq" id="WP_174629674.1">
    <property type="nucleotide sequence ID" value="NZ_CP049074.1"/>
</dbReference>
<dbReference type="KEGG" id="mten:GWK48_03560"/>
<sequence>MKNKKVLLEVENPKLFSQLYLKLKELGFEISQGEESVKVTDHGMGDVVLDRVSNLSNAVSRIYLKSLGKERFDELLIGIDTNKERLTVAVIADGKLMESREVGLEAVAEYIEDVLLNYPHKRVYLGVGAGNETGKKAFQYLRKIFPYAKMVDESKTSGRSPYVDIRDRDLRAAYKIALRSTL</sequence>
<dbReference type="EMBL" id="CP049074">
    <property type="protein sequence ID" value="QKQ99595.1"/>
    <property type="molecule type" value="Genomic_DNA"/>
</dbReference>
<accession>A0A6N0NS55</accession>
<keyword evidence="2" id="KW-1185">Reference proteome</keyword>